<protein>
    <submittedName>
        <fullName evidence="5">ARM repeat-containing protein</fullName>
    </submittedName>
</protein>
<name>A0A4S8LS05_DENBC</name>
<dbReference type="SUPFAM" id="SSF48371">
    <property type="entry name" value="ARM repeat"/>
    <property type="match status" value="1"/>
</dbReference>
<accession>A0A4S8LS05</accession>
<feature type="compositionally biased region" description="Low complexity" evidence="3">
    <location>
        <begin position="536"/>
        <end position="554"/>
    </location>
</feature>
<feature type="compositionally biased region" description="Polar residues" evidence="3">
    <location>
        <begin position="1088"/>
        <end position="1098"/>
    </location>
</feature>
<feature type="compositionally biased region" description="Low complexity" evidence="3">
    <location>
        <begin position="504"/>
        <end position="518"/>
    </location>
</feature>
<dbReference type="InterPro" id="IPR021133">
    <property type="entry name" value="HEAT_type_2"/>
</dbReference>
<feature type="region of interest" description="Disordered" evidence="3">
    <location>
        <begin position="62"/>
        <end position="84"/>
    </location>
</feature>
<evidence type="ECO:0000256" key="1">
    <source>
        <dbReference type="ARBA" id="ARBA00022737"/>
    </source>
</evidence>
<evidence type="ECO:0000256" key="3">
    <source>
        <dbReference type="SAM" id="MobiDB-lite"/>
    </source>
</evidence>
<evidence type="ECO:0000313" key="6">
    <source>
        <dbReference type="Proteomes" id="UP000297245"/>
    </source>
</evidence>
<dbReference type="AlphaFoldDB" id="A0A4S8LS05"/>
<dbReference type="PANTHER" id="PTHR10648">
    <property type="entry name" value="SERINE/THREONINE-PROTEIN PHOSPHATASE PP2A 65 KDA REGULATORY SUBUNIT"/>
    <property type="match status" value="1"/>
</dbReference>
<feature type="repeat" description="HEAT" evidence="2">
    <location>
        <begin position="647"/>
        <end position="685"/>
    </location>
</feature>
<dbReference type="EMBL" id="ML179498">
    <property type="protein sequence ID" value="THU86431.1"/>
    <property type="molecule type" value="Genomic_DNA"/>
</dbReference>
<feature type="region of interest" description="Disordered" evidence="3">
    <location>
        <begin position="349"/>
        <end position="379"/>
    </location>
</feature>
<dbReference type="InterPro" id="IPR051023">
    <property type="entry name" value="PP2A_Regulatory_Subunit_A"/>
</dbReference>
<evidence type="ECO:0000256" key="2">
    <source>
        <dbReference type="PROSITE-ProRule" id="PRU00103"/>
    </source>
</evidence>
<dbReference type="OrthoDB" id="340346at2759"/>
<dbReference type="InterPro" id="IPR011989">
    <property type="entry name" value="ARM-like"/>
</dbReference>
<dbReference type="Proteomes" id="UP000297245">
    <property type="component" value="Unassembled WGS sequence"/>
</dbReference>
<reference evidence="5 6" key="1">
    <citation type="journal article" date="2019" name="Nat. Ecol. Evol.">
        <title>Megaphylogeny resolves global patterns of mushroom evolution.</title>
        <authorList>
            <person name="Varga T."/>
            <person name="Krizsan K."/>
            <person name="Foldi C."/>
            <person name="Dima B."/>
            <person name="Sanchez-Garcia M."/>
            <person name="Sanchez-Ramirez S."/>
            <person name="Szollosi G.J."/>
            <person name="Szarkandi J.G."/>
            <person name="Papp V."/>
            <person name="Albert L."/>
            <person name="Andreopoulos W."/>
            <person name="Angelini C."/>
            <person name="Antonin V."/>
            <person name="Barry K.W."/>
            <person name="Bougher N.L."/>
            <person name="Buchanan P."/>
            <person name="Buyck B."/>
            <person name="Bense V."/>
            <person name="Catcheside P."/>
            <person name="Chovatia M."/>
            <person name="Cooper J."/>
            <person name="Damon W."/>
            <person name="Desjardin D."/>
            <person name="Finy P."/>
            <person name="Geml J."/>
            <person name="Haridas S."/>
            <person name="Hughes K."/>
            <person name="Justo A."/>
            <person name="Karasinski D."/>
            <person name="Kautmanova I."/>
            <person name="Kiss B."/>
            <person name="Kocsube S."/>
            <person name="Kotiranta H."/>
            <person name="LaButti K.M."/>
            <person name="Lechner B.E."/>
            <person name="Liimatainen K."/>
            <person name="Lipzen A."/>
            <person name="Lukacs Z."/>
            <person name="Mihaltcheva S."/>
            <person name="Morgado L.N."/>
            <person name="Niskanen T."/>
            <person name="Noordeloos M.E."/>
            <person name="Ohm R.A."/>
            <person name="Ortiz-Santana B."/>
            <person name="Ovrebo C."/>
            <person name="Racz N."/>
            <person name="Riley R."/>
            <person name="Savchenko A."/>
            <person name="Shiryaev A."/>
            <person name="Soop K."/>
            <person name="Spirin V."/>
            <person name="Szebenyi C."/>
            <person name="Tomsovsky M."/>
            <person name="Tulloss R.E."/>
            <person name="Uehling J."/>
            <person name="Grigoriev I.V."/>
            <person name="Vagvolgyi C."/>
            <person name="Papp T."/>
            <person name="Martin F.M."/>
            <person name="Miettinen O."/>
            <person name="Hibbett D.S."/>
            <person name="Nagy L.G."/>
        </authorList>
    </citation>
    <scope>NUCLEOTIDE SEQUENCE [LARGE SCALE GENOMIC DNA]</scope>
    <source>
        <strain evidence="5 6">CBS 962.96</strain>
    </source>
</reference>
<feature type="compositionally biased region" description="Low complexity" evidence="3">
    <location>
        <begin position="73"/>
        <end position="84"/>
    </location>
</feature>
<dbReference type="EMBL" id="ML179286">
    <property type="protein sequence ID" value="THU92204.1"/>
    <property type="molecule type" value="Genomic_DNA"/>
</dbReference>
<feature type="compositionally biased region" description="Low complexity" evidence="3">
    <location>
        <begin position="448"/>
        <end position="471"/>
    </location>
</feature>
<feature type="region of interest" description="Disordered" evidence="3">
    <location>
        <begin position="1079"/>
        <end position="1107"/>
    </location>
</feature>
<feature type="compositionally biased region" description="Polar residues" evidence="3">
    <location>
        <begin position="355"/>
        <end position="368"/>
    </location>
</feature>
<dbReference type="InterPro" id="IPR016024">
    <property type="entry name" value="ARM-type_fold"/>
</dbReference>
<evidence type="ECO:0000313" key="4">
    <source>
        <dbReference type="EMBL" id="THU86431.1"/>
    </source>
</evidence>
<feature type="compositionally biased region" description="Polar residues" evidence="3">
    <location>
        <begin position="519"/>
        <end position="533"/>
    </location>
</feature>
<dbReference type="PROSITE" id="PS50077">
    <property type="entry name" value="HEAT_REPEAT"/>
    <property type="match status" value="1"/>
</dbReference>
<gene>
    <name evidence="5" type="ORF">K435DRAFT_758422</name>
    <name evidence="4" type="ORF">K435DRAFT_830910</name>
</gene>
<feature type="compositionally biased region" description="Polar residues" evidence="3">
    <location>
        <begin position="555"/>
        <end position="568"/>
    </location>
</feature>
<dbReference type="GO" id="GO:0005737">
    <property type="term" value="C:cytoplasm"/>
    <property type="evidence" value="ECO:0007669"/>
    <property type="project" value="TreeGrafter"/>
</dbReference>
<feature type="region of interest" description="Disordered" evidence="3">
    <location>
        <begin position="1"/>
        <end position="25"/>
    </location>
</feature>
<feature type="region of interest" description="Disordered" evidence="3">
    <location>
        <begin position="398"/>
        <end position="578"/>
    </location>
</feature>
<proteinExistence type="predicted"/>
<keyword evidence="6" id="KW-1185">Reference proteome</keyword>
<dbReference type="GO" id="GO:0019888">
    <property type="term" value="F:protein phosphatase regulator activity"/>
    <property type="evidence" value="ECO:0007669"/>
    <property type="project" value="TreeGrafter"/>
</dbReference>
<evidence type="ECO:0000313" key="5">
    <source>
        <dbReference type="EMBL" id="THU92204.1"/>
    </source>
</evidence>
<sequence>MDEQTRASCSSSSATMISRPNHIALPPNVPPNAFLSLYSPSTTDPSTPLDSPMLSPALTFYTAPSSPLPQTPSPQASPLISHPLSSPPIPHSMLHISIPQVSSPSHPIHTPPSSFPAGPYHPPATHFAAESPISPLSDPDLMAEESFPDTIELPVDLALESEGLSTLERIYLFSQSQASYHRIFIANALPDLLEQVTPHEAIEYVLPLLNTLAMDEDDAVKDAFSSKLVPTIWWFLTHCQVASEDDDPGGVSSSQIEHGGPPTISVQAFTPILGTLLLSPNGVVGGAARYAVVALLERTKKAEEIESGNATDSDRDLVVGLFGKEERALFEKEILYQVVIGMGRLDGEEPEAQQAGHNHSPWRQQPLSSFVDANHNPRSGSELSVQVIISADNSPAGISSVQRLNSPGDDENISKPPQHPVSKKAEDTYNPYFPPLPPTRSISDRTDSPASIGSSGSSNSTPGSTTGTSASSEDDIYLSPSTSNSDLSPNPVPILRTRSPRPSPTRLSPSRLSPSRLTYTSSPTYHSPATSPKSLVPNSGAKSASSSPSNSVSSPTITHNNSSGTVGSMISEEETDGEQAAVGRLSSMSLMAAVAASGCLNESTKEAFVKEVERVARDPIYWVRREACFALGALAKVVPEEVVQLSLMPLLQNLVSDPIHYVRYSSLYALPAILSRLPFRRRRKLALDVIVPMSMDESAEVRSGVLETLGEIIYTFHNSSEDSSQHPSKEETVGSCPEELLGMFLGRTQDRRIIDGQQPDDDKGPPGTVSHKQKALEAFFNDPSRPLICAFNFPAVALTLGRSKWPLLRETYLSLTHQATIDVHRTAIQRILAASLGDVAKIIGPENAQRDLIQVWWNVVKNDEDDVRMKAVECFSTFVSALGKDGQMEVLTSTLQTWESGAFKGWREREVVIRSLSDIIDTVGQEVWNIVVELETVSLLDSVNAVREAGIYVLPKLWSTLSSRADVRTTLAASLAGLAHSASSRKRMTFVACQQALVIPVPEREPTIPIDDAFVESIAPLVGDDILGVRIGVARLIGILCIGLSQRSKPIPPLLHVLAVRLAQDLSSEVRAYVNYLEEAPSPPSKQPNPEYNVSTFSRPPPFHATS</sequence>
<dbReference type="PANTHER" id="PTHR10648:SF1">
    <property type="entry name" value="SERINE_THREONINE-PROTEIN PHOSPHATASE 4 REGULATORY SUBUNIT 1"/>
    <property type="match status" value="1"/>
</dbReference>
<keyword evidence="1" id="KW-0677">Repeat</keyword>
<dbReference type="Gene3D" id="1.25.10.10">
    <property type="entry name" value="Leucine-rich Repeat Variant"/>
    <property type="match status" value="1"/>
</dbReference>
<feature type="compositionally biased region" description="Polar residues" evidence="3">
    <location>
        <begin position="479"/>
        <end position="488"/>
    </location>
</feature>
<organism evidence="5 6">
    <name type="scientific">Dendrothele bispora (strain CBS 962.96)</name>
    <dbReference type="NCBI Taxonomy" id="1314807"/>
    <lineage>
        <taxon>Eukaryota</taxon>
        <taxon>Fungi</taxon>
        <taxon>Dikarya</taxon>
        <taxon>Basidiomycota</taxon>
        <taxon>Agaricomycotina</taxon>
        <taxon>Agaricomycetes</taxon>
        <taxon>Agaricomycetidae</taxon>
        <taxon>Agaricales</taxon>
        <taxon>Agaricales incertae sedis</taxon>
        <taxon>Dendrothele</taxon>
    </lineage>
</organism>